<keyword evidence="2" id="KW-1133">Transmembrane helix</keyword>
<evidence type="ECO:0000313" key="3">
    <source>
        <dbReference type="EMBL" id="GAA1107050.1"/>
    </source>
</evidence>
<name>A0ABP4EFT4_9ACTN</name>
<gene>
    <name evidence="3" type="ORF">GCM10009663_56280</name>
</gene>
<feature type="region of interest" description="Disordered" evidence="1">
    <location>
        <begin position="111"/>
        <end position="162"/>
    </location>
</feature>
<evidence type="ECO:0000256" key="2">
    <source>
        <dbReference type="SAM" id="Phobius"/>
    </source>
</evidence>
<comment type="caution">
    <text evidence="3">The sequence shown here is derived from an EMBL/GenBank/DDBJ whole genome shotgun (WGS) entry which is preliminary data.</text>
</comment>
<feature type="compositionally biased region" description="Basic and acidic residues" evidence="1">
    <location>
        <begin position="138"/>
        <end position="148"/>
    </location>
</feature>
<protein>
    <submittedName>
        <fullName evidence="3">Uncharacterized protein</fullName>
    </submittedName>
</protein>
<accession>A0ABP4EFT4</accession>
<keyword evidence="2" id="KW-0812">Transmembrane</keyword>
<dbReference type="EMBL" id="BAAALD010000069">
    <property type="protein sequence ID" value="GAA1107050.1"/>
    <property type="molecule type" value="Genomic_DNA"/>
</dbReference>
<evidence type="ECO:0000313" key="4">
    <source>
        <dbReference type="Proteomes" id="UP001499987"/>
    </source>
</evidence>
<sequence length="162" mass="17365">MVAPYSSGASIVVVSVHADRTPRDTGKPSLFRRLRRVVRRSPVKRDWARGGDLQLSQRAPGFAALGFLTLVPLLIVVAAADPDRGRGFAQWLGDGLGVSPASRREVERLLGRPRPGVPDDDGLRSRGPGGVRPVVRRLGAERLRESLEPARPAGGTCCGSPF</sequence>
<keyword evidence="4" id="KW-1185">Reference proteome</keyword>
<feature type="transmembrane region" description="Helical" evidence="2">
    <location>
        <begin position="62"/>
        <end position="80"/>
    </location>
</feature>
<evidence type="ECO:0000256" key="1">
    <source>
        <dbReference type="SAM" id="MobiDB-lite"/>
    </source>
</evidence>
<keyword evidence="2" id="KW-0472">Membrane</keyword>
<proteinExistence type="predicted"/>
<organism evidence="3 4">
    <name type="scientific">Kitasatospora arboriphila</name>
    <dbReference type="NCBI Taxonomy" id="258052"/>
    <lineage>
        <taxon>Bacteria</taxon>
        <taxon>Bacillati</taxon>
        <taxon>Actinomycetota</taxon>
        <taxon>Actinomycetes</taxon>
        <taxon>Kitasatosporales</taxon>
        <taxon>Streptomycetaceae</taxon>
        <taxon>Kitasatospora</taxon>
    </lineage>
</organism>
<dbReference type="Proteomes" id="UP001499987">
    <property type="component" value="Unassembled WGS sequence"/>
</dbReference>
<reference evidence="4" key="1">
    <citation type="journal article" date="2019" name="Int. J. Syst. Evol. Microbiol.">
        <title>The Global Catalogue of Microorganisms (GCM) 10K type strain sequencing project: providing services to taxonomists for standard genome sequencing and annotation.</title>
        <authorList>
            <consortium name="The Broad Institute Genomics Platform"/>
            <consortium name="The Broad Institute Genome Sequencing Center for Infectious Disease"/>
            <person name="Wu L."/>
            <person name="Ma J."/>
        </authorList>
    </citation>
    <scope>NUCLEOTIDE SEQUENCE [LARGE SCALE GENOMIC DNA]</scope>
    <source>
        <strain evidence="4">JCM 13002</strain>
    </source>
</reference>